<proteinExistence type="inferred from homology"/>
<gene>
    <name evidence="7" type="primary">ndh</name>
    <name evidence="7" type="ORF">GCM10025855_25650</name>
</gene>
<comment type="caution">
    <text evidence="7">The sequence shown here is derived from an EMBL/GenBank/DDBJ whole genome shotgun (WGS) entry which is preliminary data.</text>
</comment>
<sequence>MLYEVVILSTKRIVIVGGGAAGLALASKLGRKWGGSDVVDVCLIDKSPIHIWKPKLHEVAVGVIDQSIEGLLYRDHGLKNGYRYIRGEIEQCDPDTKSIQLATVYNDDGELLLAPRQINYDILVLALGGVSNSFNTLGADEHCIFLDNLENANLFHHKLLDALLQLNETQERVSIGIVGAGATGVELAAELHHVIESVKEYGYLNIAKHHLEVHLIEASSKILPQLPERVSARAQAVLDKIGIRLHIGVQVKEVTHEGFITQDGDVIKAGLKVWAAGVKGPKAFENFTKLPITSRNQIEVDTCMRVKGHQDIYALGDCALLMQDSGRPVPPRAQAAAQMADTLFGNIVNRLQDKPEKAFIYKDYGSLVSLSRFSAVGNLMGNLRSGDFFVEGHIARLMYISLYQRHLASLYGWFSAVVYRIAQKLLKWQRPKLKLH</sequence>
<evidence type="ECO:0000256" key="2">
    <source>
        <dbReference type="ARBA" id="ARBA00005272"/>
    </source>
</evidence>
<dbReference type="SUPFAM" id="SSF51905">
    <property type="entry name" value="FAD/NAD(P)-binding domain"/>
    <property type="match status" value="2"/>
</dbReference>
<evidence type="ECO:0000256" key="1">
    <source>
        <dbReference type="ARBA" id="ARBA00001974"/>
    </source>
</evidence>
<evidence type="ECO:0000313" key="7">
    <source>
        <dbReference type="EMBL" id="GMA83032.1"/>
    </source>
</evidence>
<protein>
    <submittedName>
        <fullName evidence="7">Pyridine nucleotide-disulfide oxidoreductase</fullName>
    </submittedName>
</protein>
<feature type="domain" description="FAD/NAD(P)-binding" evidence="6">
    <location>
        <begin position="12"/>
        <end position="340"/>
    </location>
</feature>
<reference evidence="8" key="1">
    <citation type="journal article" date="2019" name="Int. J. Syst. Evol. Microbiol.">
        <title>The Global Catalogue of Microorganisms (GCM) 10K type strain sequencing project: providing services to taxonomists for standard genome sequencing and annotation.</title>
        <authorList>
            <consortium name="The Broad Institute Genomics Platform"/>
            <consortium name="The Broad Institute Genome Sequencing Center for Infectious Disease"/>
            <person name="Wu L."/>
            <person name="Ma J."/>
        </authorList>
    </citation>
    <scope>NUCLEOTIDE SEQUENCE [LARGE SCALE GENOMIC DNA]</scope>
    <source>
        <strain evidence="8">NBRC 102030</strain>
    </source>
</reference>
<evidence type="ECO:0000259" key="6">
    <source>
        <dbReference type="Pfam" id="PF07992"/>
    </source>
</evidence>
<keyword evidence="4" id="KW-0274">FAD</keyword>
<dbReference type="PANTHER" id="PTHR42913">
    <property type="entry name" value="APOPTOSIS-INDUCING FACTOR 1"/>
    <property type="match status" value="1"/>
</dbReference>
<organism evidence="7 8">
    <name type="scientific">Shewanella glacialipiscicola</name>
    <dbReference type="NCBI Taxonomy" id="614069"/>
    <lineage>
        <taxon>Bacteria</taxon>
        <taxon>Pseudomonadati</taxon>
        <taxon>Pseudomonadota</taxon>
        <taxon>Gammaproteobacteria</taxon>
        <taxon>Alteromonadales</taxon>
        <taxon>Shewanellaceae</taxon>
        <taxon>Shewanella</taxon>
    </lineage>
</organism>
<dbReference type="Proteomes" id="UP001157046">
    <property type="component" value="Unassembled WGS sequence"/>
</dbReference>
<keyword evidence="8" id="KW-1185">Reference proteome</keyword>
<evidence type="ECO:0000256" key="3">
    <source>
        <dbReference type="ARBA" id="ARBA00022630"/>
    </source>
</evidence>
<dbReference type="InterPro" id="IPR036188">
    <property type="entry name" value="FAD/NAD-bd_sf"/>
</dbReference>
<dbReference type="InterPro" id="IPR051169">
    <property type="entry name" value="NADH-Q_oxidoreductase"/>
</dbReference>
<evidence type="ECO:0000256" key="5">
    <source>
        <dbReference type="ARBA" id="ARBA00023002"/>
    </source>
</evidence>
<dbReference type="Gene3D" id="3.50.50.100">
    <property type="match status" value="1"/>
</dbReference>
<dbReference type="PRINTS" id="PR00368">
    <property type="entry name" value="FADPNR"/>
</dbReference>
<dbReference type="EMBL" id="BSUY01000001">
    <property type="protein sequence ID" value="GMA83032.1"/>
    <property type="molecule type" value="Genomic_DNA"/>
</dbReference>
<comment type="cofactor">
    <cofactor evidence="1">
        <name>FAD</name>
        <dbReference type="ChEBI" id="CHEBI:57692"/>
    </cofactor>
</comment>
<evidence type="ECO:0000256" key="4">
    <source>
        <dbReference type="ARBA" id="ARBA00022827"/>
    </source>
</evidence>
<dbReference type="InterPro" id="IPR023753">
    <property type="entry name" value="FAD/NAD-binding_dom"/>
</dbReference>
<evidence type="ECO:0000313" key="8">
    <source>
        <dbReference type="Proteomes" id="UP001157046"/>
    </source>
</evidence>
<keyword evidence="3" id="KW-0285">Flavoprotein</keyword>
<dbReference type="PANTHER" id="PTHR42913:SF3">
    <property type="entry name" value="64 KDA MITOCHONDRIAL NADH DEHYDROGENASE (EUROFUNG)"/>
    <property type="match status" value="1"/>
</dbReference>
<name>A0ABQ6J5N4_9GAMM</name>
<comment type="similarity">
    <text evidence="2">Belongs to the NADH dehydrogenase family.</text>
</comment>
<dbReference type="Pfam" id="PF07992">
    <property type="entry name" value="Pyr_redox_2"/>
    <property type="match status" value="1"/>
</dbReference>
<dbReference type="PRINTS" id="PR00411">
    <property type="entry name" value="PNDRDTASEI"/>
</dbReference>
<keyword evidence="5" id="KW-0560">Oxidoreductase</keyword>
<accession>A0ABQ6J5N4</accession>